<evidence type="ECO:0000313" key="2">
    <source>
        <dbReference type="EMBL" id="ROI81909.1"/>
    </source>
</evidence>
<accession>A0A3N0XR17</accession>
<reference evidence="2 3" key="1">
    <citation type="submission" date="2018-10" db="EMBL/GenBank/DDBJ databases">
        <title>Genome assembly for a Yunnan-Guizhou Plateau 3E fish, Anabarilius grahami (Regan), and its evolutionary and genetic applications.</title>
        <authorList>
            <person name="Jiang W."/>
        </authorList>
    </citation>
    <scope>NUCLEOTIDE SEQUENCE [LARGE SCALE GENOMIC DNA]</scope>
    <source>
        <strain evidence="2">AG-KIZ</strain>
        <tissue evidence="2">Muscle</tissue>
    </source>
</reference>
<protein>
    <submittedName>
        <fullName evidence="2">Uncharacterized protein</fullName>
    </submittedName>
</protein>
<organism evidence="2 3">
    <name type="scientific">Anabarilius grahami</name>
    <name type="common">Kanglang fish</name>
    <name type="synonym">Barilius grahami</name>
    <dbReference type="NCBI Taxonomy" id="495550"/>
    <lineage>
        <taxon>Eukaryota</taxon>
        <taxon>Metazoa</taxon>
        <taxon>Chordata</taxon>
        <taxon>Craniata</taxon>
        <taxon>Vertebrata</taxon>
        <taxon>Euteleostomi</taxon>
        <taxon>Actinopterygii</taxon>
        <taxon>Neopterygii</taxon>
        <taxon>Teleostei</taxon>
        <taxon>Ostariophysi</taxon>
        <taxon>Cypriniformes</taxon>
        <taxon>Xenocyprididae</taxon>
        <taxon>Xenocypridinae</taxon>
        <taxon>Xenocypridinae incertae sedis</taxon>
        <taxon>Anabarilius</taxon>
    </lineage>
</organism>
<dbReference type="EMBL" id="RJVU01067793">
    <property type="protein sequence ID" value="ROI81909.1"/>
    <property type="molecule type" value="Genomic_DNA"/>
</dbReference>
<evidence type="ECO:0000256" key="1">
    <source>
        <dbReference type="SAM" id="MobiDB-lite"/>
    </source>
</evidence>
<gene>
    <name evidence="2" type="ORF">DPX16_22144</name>
</gene>
<proteinExistence type="predicted"/>
<dbReference type="Proteomes" id="UP000281406">
    <property type="component" value="Unassembled WGS sequence"/>
</dbReference>
<keyword evidence="3" id="KW-1185">Reference proteome</keyword>
<sequence length="133" mass="15088">MDVSRAVAIFLGALWSDRSRYRFSSRREHMNRPHTPVFARTSLPSSSSSCSASLLQNLPFSLSEGSHWLLYVCVRVCKSVSESAQPSLDDRGPRTVQTTHTPAFSPPPEQLRKRHSPEKEQQKSQIESKRLLH</sequence>
<evidence type="ECO:0000313" key="3">
    <source>
        <dbReference type="Proteomes" id="UP000281406"/>
    </source>
</evidence>
<dbReference type="AlphaFoldDB" id="A0A3N0XR17"/>
<comment type="caution">
    <text evidence="2">The sequence shown here is derived from an EMBL/GenBank/DDBJ whole genome shotgun (WGS) entry which is preliminary data.</text>
</comment>
<feature type="region of interest" description="Disordered" evidence="1">
    <location>
        <begin position="83"/>
        <end position="133"/>
    </location>
</feature>
<name>A0A3N0XR17_ANAGA</name>
<feature type="compositionally biased region" description="Basic and acidic residues" evidence="1">
    <location>
        <begin position="117"/>
        <end position="133"/>
    </location>
</feature>